<dbReference type="RefSeq" id="WP_092722292.1">
    <property type="nucleotide sequence ID" value="NZ_FNGW01000001.1"/>
</dbReference>
<accession>A0A1G9ISW0</accession>
<dbReference type="AlphaFoldDB" id="A0A1G9ISW0"/>
<keyword evidence="1" id="KW-0472">Membrane</keyword>
<sequence>MNEIITNYKIKALPVLLSVLLLLITFKIDILPQTSSLILVFKIIAVPTLAVISLFVTFGKEGVADIFSKPKKPFKNTIIWYLISFIASMASGILLSQVFKIALKGNPGHEHLIQTFISLPFVLLFEEIISFFVLLVIANLIFKKTNKLFLSQTIGVILSCIFFGLLHYSTYFNGDMIHTLLHIILIQGVVRVFFNIAGLKSNSIIVPWIIHVLFDFTTFGLGTVLMFSLI</sequence>
<keyword evidence="1" id="KW-0812">Transmembrane</keyword>
<protein>
    <recommendedName>
        <fullName evidence="2">CAAX prenyl protease 2/Lysostaphin resistance protein A-like domain-containing protein</fullName>
    </recommendedName>
</protein>
<evidence type="ECO:0000259" key="2">
    <source>
        <dbReference type="Pfam" id="PF02517"/>
    </source>
</evidence>
<feature type="transmembrane region" description="Helical" evidence="1">
    <location>
        <begin position="149"/>
        <end position="170"/>
    </location>
</feature>
<dbReference type="STRING" id="1121325.SAMN04515677_101375"/>
<organism evidence="3 4">
    <name type="scientific">Romboutsia lituseburensis DSM 797</name>
    <dbReference type="NCBI Taxonomy" id="1121325"/>
    <lineage>
        <taxon>Bacteria</taxon>
        <taxon>Bacillati</taxon>
        <taxon>Bacillota</taxon>
        <taxon>Clostridia</taxon>
        <taxon>Peptostreptococcales</taxon>
        <taxon>Peptostreptococcaceae</taxon>
        <taxon>Romboutsia</taxon>
    </lineage>
</organism>
<dbReference type="EMBL" id="FNGW01000001">
    <property type="protein sequence ID" value="SDL28439.1"/>
    <property type="molecule type" value="Genomic_DNA"/>
</dbReference>
<dbReference type="GO" id="GO:0080120">
    <property type="term" value="P:CAAX-box protein maturation"/>
    <property type="evidence" value="ECO:0007669"/>
    <property type="project" value="UniProtKB-ARBA"/>
</dbReference>
<feature type="transmembrane region" description="Helical" evidence="1">
    <location>
        <begin position="12"/>
        <end position="31"/>
    </location>
</feature>
<feature type="transmembrane region" description="Helical" evidence="1">
    <location>
        <begin position="78"/>
        <end position="99"/>
    </location>
</feature>
<keyword evidence="1" id="KW-1133">Transmembrane helix</keyword>
<evidence type="ECO:0000256" key="1">
    <source>
        <dbReference type="SAM" id="Phobius"/>
    </source>
</evidence>
<dbReference type="Proteomes" id="UP000199068">
    <property type="component" value="Unassembled WGS sequence"/>
</dbReference>
<feature type="transmembrane region" description="Helical" evidence="1">
    <location>
        <begin position="206"/>
        <end position="229"/>
    </location>
</feature>
<name>A0A1G9ISW0_9FIRM</name>
<feature type="transmembrane region" description="Helical" evidence="1">
    <location>
        <begin position="176"/>
        <end position="194"/>
    </location>
</feature>
<keyword evidence="4" id="KW-1185">Reference proteome</keyword>
<feature type="transmembrane region" description="Helical" evidence="1">
    <location>
        <begin position="119"/>
        <end position="142"/>
    </location>
</feature>
<gene>
    <name evidence="3" type="ORF">SAMN04515677_101375</name>
</gene>
<proteinExistence type="predicted"/>
<evidence type="ECO:0000313" key="4">
    <source>
        <dbReference type="Proteomes" id="UP000199068"/>
    </source>
</evidence>
<feature type="transmembrane region" description="Helical" evidence="1">
    <location>
        <begin position="37"/>
        <end position="58"/>
    </location>
</feature>
<evidence type="ECO:0000313" key="3">
    <source>
        <dbReference type="EMBL" id="SDL28439.1"/>
    </source>
</evidence>
<dbReference type="GO" id="GO:0004175">
    <property type="term" value="F:endopeptidase activity"/>
    <property type="evidence" value="ECO:0007669"/>
    <property type="project" value="UniProtKB-ARBA"/>
</dbReference>
<reference evidence="3 4" key="1">
    <citation type="submission" date="2016-10" db="EMBL/GenBank/DDBJ databases">
        <authorList>
            <person name="de Groot N.N."/>
        </authorList>
    </citation>
    <scope>NUCLEOTIDE SEQUENCE [LARGE SCALE GENOMIC DNA]</scope>
    <source>
        <strain evidence="3 4">DSM 797</strain>
    </source>
</reference>
<feature type="domain" description="CAAX prenyl protease 2/Lysostaphin resistance protein A-like" evidence="2">
    <location>
        <begin position="112"/>
        <end position="216"/>
    </location>
</feature>
<dbReference type="InterPro" id="IPR003675">
    <property type="entry name" value="Rce1/LyrA-like_dom"/>
</dbReference>
<dbReference type="Pfam" id="PF02517">
    <property type="entry name" value="Rce1-like"/>
    <property type="match status" value="1"/>
</dbReference>